<evidence type="ECO:0000256" key="3">
    <source>
        <dbReference type="ARBA" id="ARBA00005022"/>
    </source>
</evidence>
<keyword evidence="13" id="KW-1185">Reference proteome</keyword>
<dbReference type="GO" id="GO:0045329">
    <property type="term" value="P:carnitine biosynthetic process"/>
    <property type="evidence" value="ECO:0007669"/>
    <property type="project" value="UniProtKB-KW"/>
</dbReference>
<dbReference type="InterPro" id="IPR003819">
    <property type="entry name" value="TauD/TfdA-like"/>
</dbReference>
<dbReference type="PANTHER" id="PTHR10696">
    <property type="entry name" value="GAMMA-BUTYROBETAINE HYDROXYLASE-RELATED"/>
    <property type="match status" value="1"/>
</dbReference>
<evidence type="ECO:0000256" key="8">
    <source>
        <dbReference type="ARBA" id="ARBA00023002"/>
    </source>
</evidence>
<dbReference type="GO" id="GO:0046872">
    <property type="term" value="F:metal ion binding"/>
    <property type="evidence" value="ECO:0007669"/>
    <property type="project" value="UniProtKB-KW"/>
</dbReference>
<keyword evidence="7" id="KW-0223">Dioxygenase</keyword>
<dbReference type="GO" id="GO:0008336">
    <property type="term" value="F:gamma-butyrobetaine dioxygenase activity"/>
    <property type="evidence" value="ECO:0007669"/>
    <property type="project" value="TreeGrafter"/>
</dbReference>
<evidence type="ECO:0000256" key="9">
    <source>
        <dbReference type="ARBA" id="ARBA00023004"/>
    </source>
</evidence>
<accession>A0A8K0EP05</accession>
<feature type="domain" description="Gamma-butyrobetaine hydroxylase-like N-terminal" evidence="11">
    <location>
        <begin position="18"/>
        <end position="62"/>
    </location>
</feature>
<evidence type="ECO:0000259" key="10">
    <source>
        <dbReference type="Pfam" id="PF02668"/>
    </source>
</evidence>
<evidence type="ECO:0000256" key="1">
    <source>
        <dbReference type="ARBA" id="ARBA00001954"/>
    </source>
</evidence>
<dbReference type="InterPro" id="IPR042098">
    <property type="entry name" value="TauD-like_sf"/>
</dbReference>
<evidence type="ECO:0000256" key="5">
    <source>
        <dbReference type="ARBA" id="ARBA00022723"/>
    </source>
</evidence>
<comment type="cofactor">
    <cofactor evidence="2">
        <name>L-ascorbate</name>
        <dbReference type="ChEBI" id="CHEBI:38290"/>
    </cofactor>
</comment>
<evidence type="ECO:0000256" key="2">
    <source>
        <dbReference type="ARBA" id="ARBA00001961"/>
    </source>
</evidence>
<dbReference type="FunFam" id="3.60.130.10:FF:000001">
    <property type="entry name" value="Trimethyllysine dioxygenase, mitochondrial"/>
    <property type="match status" value="1"/>
</dbReference>
<dbReference type="EMBL" id="OV696688">
    <property type="protein sequence ID" value="CAH1259068.1"/>
    <property type="molecule type" value="Genomic_DNA"/>
</dbReference>
<dbReference type="InterPro" id="IPR050411">
    <property type="entry name" value="AlphaKG_dependent_hydroxylases"/>
</dbReference>
<keyword evidence="5" id="KW-0479">Metal-binding</keyword>
<evidence type="ECO:0000313" key="12">
    <source>
        <dbReference type="EMBL" id="CAH1259068.1"/>
    </source>
</evidence>
<dbReference type="AlphaFoldDB" id="A0A8K0EP05"/>
<gene>
    <name evidence="12" type="primary">BBOX1</name>
    <name evidence="12" type="ORF">BLAG_LOCUS16456</name>
</gene>
<evidence type="ECO:0000256" key="6">
    <source>
        <dbReference type="ARBA" id="ARBA00022873"/>
    </source>
</evidence>
<evidence type="ECO:0000313" key="13">
    <source>
        <dbReference type="Proteomes" id="UP000838412"/>
    </source>
</evidence>
<dbReference type="GO" id="GO:0005739">
    <property type="term" value="C:mitochondrion"/>
    <property type="evidence" value="ECO:0007669"/>
    <property type="project" value="TreeGrafter"/>
</dbReference>
<dbReference type="Gene3D" id="3.60.130.10">
    <property type="entry name" value="Clavaminate synthase-like"/>
    <property type="match status" value="1"/>
</dbReference>
<dbReference type="OrthoDB" id="406634at2759"/>
<protein>
    <submittedName>
        <fullName evidence="12">BBOX1 protein</fullName>
    </submittedName>
</protein>
<sequence>MVHGRGEQVPVCLAEGQLSDRGSSLYVTWPDGHRSQYDWQWLRDRCFSPRARADREKQWKNKKQLWGADIAANLPTFDFPALLTDDRALYDFLYGLDTVGLVLVQNVPRHLGQVEKLANRVSFLKQNVYGAEIVVKSKPDDVRTSEADSTRHLEIHNDEPYYSYAPGVQLLHYIEQTKGEGGTSLLVDSFNAAYQLKEEDPEAFWLLTTFKIHFIHKKAKHKAHIRNICKIISLDDQGEVQRVNYMMIARDSIMDVPLDQVKPFHRALKAFNALLYHPENCLHLKMKAGEMYAVDNGRTLHGRTAFNPADGVRHLRGGYLDWDGVYSRMRVLKEDLGIQ</sequence>
<dbReference type="PANTHER" id="PTHR10696:SF33">
    <property type="entry name" value="GAMMA-BUTYROBETAINE DIOXYGENASE"/>
    <property type="match status" value="1"/>
</dbReference>
<dbReference type="CDD" id="cd00250">
    <property type="entry name" value="CAS_like"/>
    <property type="match status" value="1"/>
</dbReference>
<proteinExistence type="inferred from homology"/>
<evidence type="ECO:0000259" key="11">
    <source>
        <dbReference type="Pfam" id="PF06155"/>
    </source>
</evidence>
<dbReference type="Pfam" id="PF02668">
    <property type="entry name" value="TauD"/>
    <property type="match status" value="1"/>
</dbReference>
<reference evidence="12" key="1">
    <citation type="submission" date="2022-01" db="EMBL/GenBank/DDBJ databases">
        <authorList>
            <person name="Braso-Vives M."/>
        </authorList>
    </citation>
    <scope>NUCLEOTIDE SEQUENCE</scope>
</reference>
<dbReference type="SUPFAM" id="SSF51197">
    <property type="entry name" value="Clavaminate synthase-like"/>
    <property type="match status" value="1"/>
</dbReference>
<dbReference type="InterPro" id="IPR010376">
    <property type="entry name" value="GBBH-like_N"/>
</dbReference>
<feature type="domain" description="TauD/TfdA-like" evidence="10">
    <location>
        <begin position="70"/>
        <end position="319"/>
    </location>
</feature>
<keyword evidence="6" id="KW-0124">Carnitine biosynthesis</keyword>
<organism evidence="12 13">
    <name type="scientific">Branchiostoma lanceolatum</name>
    <name type="common">Common lancelet</name>
    <name type="synonym">Amphioxus lanceolatum</name>
    <dbReference type="NCBI Taxonomy" id="7740"/>
    <lineage>
        <taxon>Eukaryota</taxon>
        <taxon>Metazoa</taxon>
        <taxon>Chordata</taxon>
        <taxon>Cephalochordata</taxon>
        <taxon>Leptocardii</taxon>
        <taxon>Amphioxiformes</taxon>
        <taxon>Branchiostomatidae</taxon>
        <taxon>Branchiostoma</taxon>
    </lineage>
</organism>
<dbReference type="Proteomes" id="UP000838412">
    <property type="component" value="Chromosome 3"/>
</dbReference>
<keyword evidence="9" id="KW-0408">Iron</keyword>
<comment type="similarity">
    <text evidence="4">Belongs to the gamma-BBH/TMLD family.</text>
</comment>
<evidence type="ECO:0000256" key="4">
    <source>
        <dbReference type="ARBA" id="ARBA00008654"/>
    </source>
</evidence>
<comment type="pathway">
    <text evidence="3">Amine and polyamine biosynthesis; carnitine biosynthesis.</text>
</comment>
<comment type="cofactor">
    <cofactor evidence="1">
        <name>Fe(2+)</name>
        <dbReference type="ChEBI" id="CHEBI:29033"/>
    </cofactor>
</comment>
<dbReference type="Pfam" id="PF06155">
    <property type="entry name" value="GBBH-like_N"/>
    <property type="match status" value="1"/>
</dbReference>
<keyword evidence="8" id="KW-0560">Oxidoreductase</keyword>
<name>A0A8K0EP05_BRALA</name>
<evidence type="ECO:0000256" key="7">
    <source>
        <dbReference type="ARBA" id="ARBA00022964"/>
    </source>
</evidence>